<dbReference type="Gene3D" id="3.30.420.10">
    <property type="entry name" value="Ribonuclease H-like superfamily/Ribonuclease H"/>
    <property type="match status" value="1"/>
</dbReference>
<comment type="caution">
    <text evidence="2">The sequence shown here is derived from an EMBL/GenBank/DDBJ whole genome shotgun (WGS) entry which is preliminary data.</text>
</comment>
<organism evidence="2 3">
    <name type="scientific">Flavivirga rizhaonensis</name>
    <dbReference type="NCBI Taxonomy" id="2559571"/>
    <lineage>
        <taxon>Bacteria</taxon>
        <taxon>Pseudomonadati</taxon>
        <taxon>Bacteroidota</taxon>
        <taxon>Flavobacteriia</taxon>
        <taxon>Flavobacteriales</taxon>
        <taxon>Flavobacteriaceae</taxon>
        <taxon>Flavivirga</taxon>
    </lineage>
</organism>
<dbReference type="Pfam" id="PF13358">
    <property type="entry name" value="DDE_3"/>
    <property type="match status" value="1"/>
</dbReference>
<proteinExistence type="predicted"/>
<reference evidence="2 3" key="1">
    <citation type="submission" date="2019-04" db="EMBL/GenBank/DDBJ databases">
        <authorList>
            <person name="Liu A."/>
        </authorList>
    </citation>
    <scope>NUCLEOTIDE SEQUENCE [LARGE SCALE GENOMIC DNA]</scope>
    <source>
        <strain evidence="2 3">RZ03</strain>
    </source>
</reference>
<dbReference type="AlphaFoldDB" id="A0A4S1E2M4"/>
<evidence type="ECO:0000313" key="2">
    <source>
        <dbReference type="EMBL" id="TGV04887.1"/>
    </source>
</evidence>
<keyword evidence="3" id="KW-1185">Reference proteome</keyword>
<gene>
    <name evidence="2" type="ORF">EM932_00320</name>
</gene>
<name>A0A4S1E2M4_9FLAO</name>
<evidence type="ECO:0000313" key="3">
    <source>
        <dbReference type="Proteomes" id="UP000307602"/>
    </source>
</evidence>
<dbReference type="OrthoDB" id="129174at2"/>
<evidence type="ECO:0000259" key="1">
    <source>
        <dbReference type="Pfam" id="PF13358"/>
    </source>
</evidence>
<feature type="domain" description="Tc1-like transposase DDE" evidence="1">
    <location>
        <begin position="3"/>
        <end position="36"/>
    </location>
</feature>
<dbReference type="EMBL" id="SRSO01000001">
    <property type="protein sequence ID" value="TGV04887.1"/>
    <property type="molecule type" value="Genomic_DNA"/>
</dbReference>
<dbReference type="InterPro" id="IPR036397">
    <property type="entry name" value="RNaseH_sf"/>
</dbReference>
<sequence>MEQKGHTVEFLPPYISDLNPIEKKWAQAKSIRQKFNYTDELFSYTKL</sequence>
<accession>A0A4S1E2M4</accession>
<dbReference type="InterPro" id="IPR038717">
    <property type="entry name" value="Tc1-like_DDE_dom"/>
</dbReference>
<dbReference type="Proteomes" id="UP000307602">
    <property type="component" value="Unassembled WGS sequence"/>
</dbReference>
<protein>
    <recommendedName>
        <fullName evidence="1">Tc1-like transposase DDE domain-containing protein</fullName>
    </recommendedName>
</protein>
<dbReference type="GO" id="GO:0003676">
    <property type="term" value="F:nucleic acid binding"/>
    <property type="evidence" value="ECO:0007669"/>
    <property type="project" value="InterPro"/>
</dbReference>